<sequence>MPEYFATVARGLETLAAAELQRLGAEQVTPDFCGVGFQGDRRLLYRTNLWARIPSHILQVLTRFPCANAEQLYQGIQTVDWSEYLRPNRTFAVNATGKTPALNHSHFTALQVKNAIVDGQQDRFGERSSIDITEPDLRINIHLHDDHCTLTLDSSGTSLHRRGYRPAMGKAPLKETLAAALIHLSAWTPDLAFFDPLCGSGTLPLEAALIGLNIAPGSFRDRFGFETWLDFDLDLWNQLLEESEAGERDSLQAFIGGSDRDPDIVEQARANAHFSSLDSHLSFACRELADVEAPADRGVVICNPPYGTRMGDRQELGQFYKLLGDVLKQRFKGWKAYVLSGNKELAMFIGLKSSKRMPVNNGSLACQLLEYELY</sequence>
<dbReference type="InterPro" id="IPR000241">
    <property type="entry name" value="RlmKL-like_Mtase"/>
</dbReference>
<dbReference type="SMART" id="SM00981">
    <property type="entry name" value="THUMP"/>
    <property type="match status" value="1"/>
</dbReference>
<comment type="caution">
    <text evidence="5">The sequence shown here is derived from an EMBL/GenBank/DDBJ whole genome shotgun (WGS) entry which is preliminary data.</text>
</comment>
<organism evidence="5 6">
    <name type="scientific">Prochlorothrix hollandica PCC 9006 = CALU 1027</name>
    <dbReference type="NCBI Taxonomy" id="317619"/>
    <lineage>
        <taxon>Bacteria</taxon>
        <taxon>Bacillati</taxon>
        <taxon>Cyanobacteriota</taxon>
        <taxon>Cyanophyceae</taxon>
        <taxon>Prochlorotrichales</taxon>
        <taxon>Prochlorotrichaceae</taxon>
        <taxon>Prochlorothrix</taxon>
    </lineage>
</organism>
<gene>
    <name evidence="5" type="ORF">PROH_19965</name>
</gene>
<keyword evidence="3" id="KW-0694">RNA-binding</keyword>
<dbReference type="GO" id="GO:0003723">
    <property type="term" value="F:RNA binding"/>
    <property type="evidence" value="ECO:0007669"/>
    <property type="project" value="UniProtKB-UniRule"/>
</dbReference>
<dbReference type="Pfam" id="PF01170">
    <property type="entry name" value="UPF0020"/>
    <property type="match status" value="1"/>
</dbReference>
<dbReference type="InterPro" id="IPR029063">
    <property type="entry name" value="SAM-dependent_MTases_sf"/>
</dbReference>
<keyword evidence="1 5" id="KW-0489">Methyltransferase</keyword>
<proteinExistence type="predicted"/>
<reference evidence="5" key="1">
    <citation type="submission" date="2012-04" db="EMBL/GenBank/DDBJ databases">
        <authorList>
            <person name="Borisov I.G."/>
            <person name="Ivanikova N.V."/>
            <person name="Pinevich A.V."/>
        </authorList>
    </citation>
    <scope>NUCLEOTIDE SEQUENCE</scope>
    <source>
        <strain evidence="5">CALU 1027</strain>
    </source>
</reference>
<keyword evidence="2" id="KW-0808">Transferase</keyword>
<dbReference type="GO" id="GO:0070043">
    <property type="term" value="F:rRNA (guanine-N7-)-methyltransferase activity"/>
    <property type="evidence" value="ECO:0007669"/>
    <property type="project" value="TreeGrafter"/>
</dbReference>
<dbReference type="Gene3D" id="3.40.50.150">
    <property type="entry name" value="Vaccinia Virus protein VP39"/>
    <property type="match status" value="1"/>
</dbReference>
<dbReference type="PANTHER" id="PTHR47313:SF1">
    <property type="entry name" value="RIBOSOMAL RNA LARGE SUBUNIT METHYLTRANSFERASE K_L"/>
    <property type="match status" value="1"/>
</dbReference>
<feature type="domain" description="THUMP" evidence="4">
    <location>
        <begin position="43"/>
        <end position="154"/>
    </location>
</feature>
<dbReference type="PROSITE" id="PS01261">
    <property type="entry name" value="UPF0020"/>
    <property type="match status" value="1"/>
</dbReference>
<dbReference type="Pfam" id="PF22020">
    <property type="entry name" value="RlmL_1st"/>
    <property type="match status" value="1"/>
</dbReference>
<dbReference type="GO" id="GO:0008990">
    <property type="term" value="F:rRNA (guanine-N2-)-methyltransferase activity"/>
    <property type="evidence" value="ECO:0007669"/>
    <property type="project" value="TreeGrafter"/>
</dbReference>
<evidence type="ECO:0000313" key="6">
    <source>
        <dbReference type="Proteomes" id="UP000034681"/>
    </source>
</evidence>
<dbReference type="OrthoDB" id="9809404at2"/>
<dbReference type="Proteomes" id="UP000034681">
    <property type="component" value="Unassembled WGS sequence"/>
</dbReference>
<evidence type="ECO:0000259" key="4">
    <source>
        <dbReference type="PROSITE" id="PS51165"/>
    </source>
</evidence>
<dbReference type="Pfam" id="PF02926">
    <property type="entry name" value="THUMP"/>
    <property type="match status" value="1"/>
</dbReference>
<dbReference type="EMBL" id="AJTX02000010">
    <property type="protein sequence ID" value="KKI98027.1"/>
    <property type="molecule type" value="Genomic_DNA"/>
</dbReference>
<evidence type="ECO:0000256" key="3">
    <source>
        <dbReference type="PROSITE-ProRule" id="PRU00529"/>
    </source>
</evidence>
<dbReference type="AlphaFoldDB" id="A0A0M2PS88"/>
<accession>A0A0M2PS88</accession>
<dbReference type="PANTHER" id="PTHR47313">
    <property type="entry name" value="RIBOSOMAL RNA LARGE SUBUNIT METHYLTRANSFERASE K/L"/>
    <property type="match status" value="1"/>
</dbReference>
<evidence type="ECO:0000313" key="5">
    <source>
        <dbReference type="EMBL" id="KKI98027.1"/>
    </source>
</evidence>
<dbReference type="STRING" id="317619.GCA_000332315_02866"/>
<evidence type="ECO:0000256" key="1">
    <source>
        <dbReference type="ARBA" id="ARBA00022603"/>
    </source>
</evidence>
<dbReference type="SUPFAM" id="SSF53335">
    <property type="entry name" value="S-adenosyl-L-methionine-dependent methyltransferases"/>
    <property type="match status" value="1"/>
</dbReference>
<dbReference type="PROSITE" id="PS51165">
    <property type="entry name" value="THUMP"/>
    <property type="match status" value="1"/>
</dbReference>
<dbReference type="eggNOG" id="COG0116">
    <property type="taxonomic scope" value="Bacteria"/>
</dbReference>
<dbReference type="PROSITE" id="PS00092">
    <property type="entry name" value="N6_MTASE"/>
    <property type="match status" value="1"/>
</dbReference>
<dbReference type="Gene3D" id="3.30.2130.30">
    <property type="match status" value="1"/>
</dbReference>
<dbReference type="RefSeq" id="WP_017713152.1">
    <property type="nucleotide sequence ID" value="NZ_KB235939.1"/>
</dbReference>
<dbReference type="CDD" id="cd11715">
    <property type="entry name" value="THUMP_AdoMetMT"/>
    <property type="match status" value="1"/>
</dbReference>
<protein>
    <submittedName>
        <fullName evidence="5">RNA methyltransferase</fullName>
    </submittedName>
</protein>
<keyword evidence="6" id="KW-1185">Reference proteome</keyword>
<name>A0A0M2PS88_PROHO</name>
<dbReference type="InterPro" id="IPR054170">
    <property type="entry name" value="RlmL_1st"/>
</dbReference>
<dbReference type="InterPro" id="IPR053943">
    <property type="entry name" value="RlmKL-like_Mtase_CS"/>
</dbReference>
<evidence type="ECO:0000256" key="2">
    <source>
        <dbReference type="ARBA" id="ARBA00022679"/>
    </source>
</evidence>
<dbReference type="InterPro" id="IPR004114">
    <property type="entry name" value="THUMP_dom"/>
</dbReference>
<dbReference type="InterPro" id="IPR002052">
    <property type="entry name" value="DNA_methylase_N6_adenine_CS"/>
</dbReference>